<accession>A0A5J4T0S4</accession>
<dbReference type="GO" id="GO:0016787">
    <property type="term" value="F:hydrolase activity"/>
    <property type="evidence" value="ECO:0007669"/>
    <property type="project" value="UniProtKB-KW"/>
</dbReference>
<protein>
    <submittedName>
        <fullName evidence="2">Zinc-binding GTPase YeiR</fullName>
        <ecNumber evidence="2">3.6.-.-</ecNumber>
    </submittedName>
</protein>
<sequence length="367" mass="40206">MKSTRIIFVGGFLGAGKTTLLWDAARRLVKKNLQVGLITNDQAPELADTVLLSHQGLKVAEVSGSCFCCNFNGLTDAIQKVRTEAIADIILAEPVGSCTDLSATILQPLKQNRNRELVIAPLSVLADPARLLPILDGKTAELHIDAAYIFRKQLEESDIILITKADNLEKEVLESLIERTRKAFPFATVLSISALTGEGVDEWIEEVLKRTDTGLRITDVDYDIYAHGEAVLGWLNGTVQLKSETETDWDAFTSGFLTELGQRLDSAGYGVGHVKAILENKERYVIGNLTGKTSTLSVRSSAGLGTTAKLTINARVETSPENLDALVRETLEAFTHDRYDTRITAWRCLQPGRPNPTHRFTQVVSAS</sequence>
<organism evidence="2">
    <name type="scientific">termite gut metagenome</name>
    <dbReference type="NCBI Taxonomy" id="433724"/>
    <lineage>
        <taxon>unclassified sequences</taxon>
        <taxon>metagenomes</taxon>
        <taxon>organismal metagenomes</taxon>
    </lineage>
</organism>
<dbReference type="PANTHER" id="PTHR13748">
    <property type="entry name" value="COBW-RELATED"/>
    <property type="match status" value="1"/>
</dbReference>
<comment type="caution">
    <text evidence="2">The sequence shown here is derived from an EMBL/GenBank/DDBJ whole genome shotgun (WGS) entry which is preliminary data.</text>
</comment>
<evidence type="ECO:0000313" key="2">
    <source>
        <dbReference type="EMBL" id="KAA6350985.1"/>
    </source>
</evidence>
<name>A0A5J4T0S4_9ZZZZ</name>
<dbReference type="EC" id="3.6.-.-" evidence="2"/>
<keyword evidence="2" id="KW-0378">Hydrolase</keyword>
<feature type="domain" description="CobW/HypB/UreG nucleotide-binding" evidence="1">
    <location>
        <begin position="6"/>
        <end position="187"/>
    </location>
</feature>
<dbReference type="EMBL" id="SNRY01000020">
    <property type="protein sequence ID" value="KAA6350985.1"/>
    <property type="molecule type" value="Genomic_DNA"/>
</dbReference>
<dbReference type="PANTHER" id="PTHR13748:SF62">
    <property type="entry name" value="COBW DOMAIN-CONTAINING PROTEIN"/>
    <property type="match status" value="1"/>
</dbReference>
<dbReference type="InterPro" id="IPR003495">
    <property type="entry name" value="CobW/HypB/UreG_nucleotide-bd"/>
</dbReference>
<gene>
    <name evidence="2" type="ORF">EZS27_001682</name>
</gene>
<dbReference type="GO" id="GO:0005737">
    <property type="term" value="C:cytoplasm"/>
    <property type="evidence" value="ECO:0007669"/>
    <property type="project" value="TreeGrafter"/>
</dbReference>
<proteinExistence type="predicted"/>
<reference evidence="2" key="1">
    <citation type="submission" date="2019-03" db="EMBL/GenBank/DDBJ databases">
        <title>Single cell metagenomics reveals metabolic interactions within the superorganism composed of flagellate Streblomastix strix and complex community of Bacteroidetes bacteria on its surface.</title>
        <authorList>
            <person name="Treitli S.C."/>
            <person name="Kolisko M."/>
            <person name="Husnik F."/>
            <person name="Keeling P."/>
            <person name="Hampl V."/>
        </authorList>
    </citation>
    <scope>NUCLEOTIDE SEQUENCE</scope>
    <source>
        <strain evidence="2">STM</strain>
    </source>
</reference>
<evidence type="ECO:0000259" key="1">
    <source>
        <dbReference type="Pfam" id="PF02492"/>
    </source>
</evidence>
<dbReference type="AlphaFoldDB" id="A0A5J4T0S4"/>
<dbReference type="Gene3D" id="3.40.50.300">
    <property type="entry name" value="P-loop containing nucleotide triphosphate hydrolases"/>
    <property type="match status" value="1"/>
</dbReference>
<dbReference type="SUPFAM" id="SSF52540">
    <property type="entry name" value="P-loop containing nucleoside triphosphate hydrolases"/>
    <property type="match status" value="1"/>
</dbReference>
<dbReference type="InterPro" id="IPR051316">
    <property type="entry name" value="Zinc-reg_GTPase_activator"/>
</dbReference>
<dbReference type="InterPro" id="IPR027417">
    <property type="entry name" value="P-loop_NTPase"/>
</dbReference>
<dbReference type="Pfam" id="PF02492">
    <property type="entry name" value="cobW"/>
    <property type="match status" value="1"/>
</dbReference>